<evidence type="ECO:0008006" key="3">
    <source>
        <dbReference type="Google" id="ProtNLM"/>
    </source>
</evidence>
<accession>A0A543HRZ6</accession>
<sequence length="185" mass="20464">MLRTRVSQLSAQPVTVLIDGRSGAGKSTVARQLVESWPRPDPVQLISMDDIYPGWEGLRAASESIITEVLEPRSRGVVGRWRRFDWGSGDFAEWHRVDPALSLLVEGCGCVTRASASLADLRVWLDSPAADRKRRALARDGEMFEPRWESWSRQEDALYATEGTSQLANLTLVNVTSAARSGGPR</sequence>
<evidence type="ECO:0000313" key="1">
    <source>
        <dbReference type="EMBL" id="TQM61110.1"/>
    </source>
</evidence>
<comment type="caution">
    <text evidence="1">The sequence shown here is derived from an EMBL/GenBank/DDBJ whole genome shotgun (WGS) entry which is preliminary data.</text>
</comment>
<proteinExistence type="predicted"/>
<dbReference type="OrthoDB" id="3237545at2"/>
<dbReference type="InterPro" id="IPR027417">
    <property type="entry name" value="P-loop_NTPase"/>
</dbReference>
<evidence type="ECO:0000313" key="2">
    <source>
        <dbReference type="Proteomes" id="UP000318331"/>
    </source>
</evidence>
<protein>
    <recommendedName>
        <fullName evidence="3">Uridine kinase</fullName>
    </recommendedName>
</protein>
<dbReference type="NCBIfam" id="NF005115">
    <property type="entry name" value="PRK06547.1"/>
    <property type="match status" value="1"/>
</dbReference>
<dbReference type="AlphaFoldDB" id="A0A543HRZ6"/>
<dbReference type="SUPFAM" id="SSF52540">
    <property type="entry name" value="P-loop containing nucleoside triphosphate hydrolases"/>
    <property type="match status" value="1"/>
</dbReference>
<gene>
    <name evidence="1" type="ORF">FB466_2039</name>
</gene>
<dbReference type="RefSeq" id="WP_141918220.1">
    <property type="nucleotide sequence ID" value="NZ_BAAAYS010000016.1"/>
</dbReference>
<dbReference type="Proteomes" id="UP000318331">
    <property type="component" value="Unassembled WGS sequence"/>
</dbReference>
<dbReference type="Gene3D" id="3.40.50.300">
    <property type="entry name" value="P-loop containing nucleotide triphosphate hydrolases"/>
    <property type="match status" value="1"/>
</dbReference>
<organism evidence="1 2">
    <name type="scientific">Klugiella xanthotipulae</name>
    <dbReference type="NCBI Taxonomy" id="244735"/>
    <lineage>
        <taxon>Bacteria</taxon>
        <taxon>Bacillati</taxon>
        <taxon>Actinomycetota</taxon>
        <taxon>Actinomycetes</taxon>
        <taxon>Micrococcales</taxon>
        <taxon>Microbacteriaceae</taxon>
        <taxon>Klugiella</taxon>
    </lineage>
</organism>
<name>A0A543HRZ6_9MICO</name>
<keyword evidence="2" id="KW-1185">Reference proteome</keyword>
<dbReference type="EMBL" id="VFPN01000003">
    <property type="protein sequence ID" value="TQM61110.1"/>
    <property type="molecule type" value="Genomic_DNA"/>
</dbReference>
<reference evidence="1 2" key="1">
    <citation type="submission" date="2019-06" db="EMBL/GenBank/DDBJ databases">
        <title>Sequencing the genomes of 1000 actinobacteria strains.</title>
        <authorList>
            <person name="Klenk H.-P."/>
        </authorList>
    </citation>
    <scope>NUCLEOTIDE SEQUENCE [LARGE SCALE GENOMIC DNA]</scope>
    <source>
        <strain evidence="1 2">DSM 18031</strain>
    </source>
</reference>